<dbReference type="EMBL" id="UOFS01000002">
    <property type="protein sequence ID" value="VAW90817.1"/>
    <property type="molecule type" value="Genomic_DNA"/>
</dbReference>
<protein>
    <recommendedName>
        <fullName evidence="3">DUF2798 domain-containing protein</fullName>
    </recommendedName>
</protein>
<evidence type="ECO:0000256" key="1">
    <source>
        <dbReference type="SAM" id="Phobius"/>
    </source>
</evidence>
<dbReference type="AlphaFoldDB" id="A0A3B0ZU00"/>
<sequence length="98" mass="11287">MLAYKYKKIVFSFFMSLFMSCFMSLVINIFSIGIVQDLFFIWLKSWIGSFVIAFPTIVLLSPIVQCLVMLIIKNEESMPDNRVTSTKQALHPTTPIKN</sequence>
<name>A0A3B0ZU00_9ZZZZ</name>
<reference evidence="2" key="1">
    <citation type="submission" date="2018-06" db="EMBL/GenBank/DDBJ databases">
        <authorList>
            <person name="Zhirakovskaya E."/>
        </authorList>
    </citation>
    <scope>NUCLEOTIDE SEQUENCE</scope>
</reference>
<gene>
    <name evidence="2" type="ORF">MNBD_GAMMA22-287</name>
</gene>
<proteinExistence type="predicted"/>
<dbReference type="PROSITE" id="PS51257">
    <property type="entry name" value="PROKAR_LIPOPROTEIN"/>
    <property type="match status" value="1"/>
</dbReference>
<dbReference type="Pfam" id="PF11391">
    <property type="entry name" value="DUF2798"/>
    <property type="match status" value="1"/>
</dbReference>
<evidence type="ECO:0008006" key="3">
    <source>
        <dbReference type="Google" id="ProtNLM"/>
    </source>
</evidence>
<organism evidence="2">
    <name type="scientific">hydrothermal vent metagenome</name>
    <dbReference type="NCBI Taxonomy" id="652676"/>
    <lineage>
        <taxon>unclassified sequences</taxon>
        <taxon>metagenomes</taxon>
        <taxon>ecological metagenomes</taxon>
    </lineage>
</organism>
<keyword evidence="1" id="KW-1133">Transmembrane helix</keyword>
<keyword evidence="1" id="KW-0472">Membrane</keyword>
<dbReference type="InterPro" id="IPR021529">
    <property type="entry name" value="DUF2798"/>
</dbReference>
<keyword evidence="1" id="KW-0812">Transmembrane</keyword>
<accession>A0A3B0ZU00</accession>
<feature type="transmembrane region" description="Helical" evidence="1">
    <location>
        <begin position="12"/>
        <end position="34"/>
    </location>
</feature>
<feature type="transmembrane region" description="Helical" evidence="1">
    <location>
        <begin position="46"/>
        <end position="72"/>
    </location>
</feature>
<evidence type="ECO:0000313" key="2">
    <source>
        <dbReference type="EMBL" id="VAW90817.1"/>
    </source>
</evidence>